<gene>
    <name evidence="6" type="ORF">SOIL9_37270</name>
</gene>
<evidence type="ECO:0000256" key="4">
    <source>
        <dbReference type="ARBA" id="ARBA00023136"/>
    </source>
</evidence>
<evidence type="ECO:0008006" key="8">
    <source>
        <dbReference type="Google" id="ProtNLM"/>
    </source>
</evidence>
<feature type="transmembrane region" description="Helical" evidence="5">
    <location>
        <begin position="12"/>
        <end position="34"/>
    </location>
</feature>
<evidence type="ECO:0000313" key="6">
    <source>
        <dbReference type="EMBL" id="VTR93987.1"/>
    </source>
</evidence>
<keyword evidence="2 5" id="KW-0812">Transmembrane</keyword>
<dbReference type="InterPro" id="IPR032808">
    <property type="entry name" value="DoxX"/>
</dbReference>
<reference evidence="6 7" key="1">
    <citation type="submission" date="2019-05" db="EMBL/GenBank/DDBJ databases">
        <authorList>
            <consortium name="Science for Life Laboratories"/>
        </authorList>
    </citation>
    <scope>NUCLEOTIDE SEQUENCE [LARGE SCALE GENOMIC DNA]</scope>
    <source>
        <strain evidence="6">Soil9</strain>
    </source>
</reference>
<comment type="subcellular location">
    <subcellularLocation>
        <location evidence="1">Membrane</location>
        <topology evidence="1">Multi-pass membrane protein</topology>
    </subcellularLocation>
</comment>
<feature type="transmembrane region" description="Helical" evidence="5">
    <location>
        <begin position="54"/>
        <end position="72"/>
    </location>
</feature>
<keyword evidence="7" id="KW-1185">Reference proteome</keyword>
<dbReference type="RefSeq" id="WP_162668623.1">
    <property type="nucleotide sequence ID" value="NZ_LR593886.1"/>
</dbReference>
<dbReference type="Proteomes" id="UP000464178">
    <property type="component" value="Chromosome"/>
</dbReference>
<dbReference type="KEGG" id="gms:SOIL9_37270"/>
<evidence type="ECO:0000256" key="3">
    <source>
        <dbReference type="ARBA" id="ARBA00022989"/>
    </source>
</evidence>
<evidence type="ECO:0000313" key="7">
    <source>
        <dbReference type="Proteomes" id="UP000464178"/>
    </source>
</evidence>
<keyword evidence="4 5" id="KW-0472">Membrane</keyword>
<dbReference type="GO" id="GO:0016020">
    <property type="term" value="C:membrane"/>
    <property type="evidence" value="ECO:0007669"/>
    <property type="project" value="UniProtKB-SubCell"/>
</dbReference>
<evidence type="ECO:0000256" key="2">
    <source>
        <dbReference type="ARBA" id="ARBA00022692"/>
    </source>
</evidence>
<protein>
    <recommendedName>
        <fullName evidence="8">DoxX family protein</fullName>
    </recommendedName>
</protein>
<dbReference type="AlphaFoldDB" id="A0A6P2CZJ9"/>
<evidence type="ECO:0000256" key="1">
    <source>
        <dbReference type="ARBA" id="ARBA00004141"/>
    </source>
</evidence>
<feature type="transmembrane region" description="Helical" evidence="5">
    <location>
        <begin position="77"/>
        <end position="95"/>
    </location>
</feature>
<evidence type="ECO:0000256" key="5">
    <source>
        <dbReference type="SAM" id="Phobius"/>
    </source>
</evidence>
<proteinExistence type="predicted"/>
<accession>A0A6P2CZJ9</accession>
<sequence length="132" mass="14015">MSVDSPAPRSRGLLWTGRVLSGLVGGFLLLDGVAKLFKPEPVVEGTVKLGYPESVIVPLGITLTACAVLYLIPRTAFLGVILLTGYLGGAIATHVRVGDDAFTIVFGAAFGVIVWLGLYLREPRLRALVPLR</sequence>
<name>A0A6P2CZJ9_9BACT</name>
<keyword evidence="3 5" id="KW-1133">Transmembrane helix</keyword>
<dbReference type="EMBL" id="LR593886">
    <property type="protein sequence ID" value="VTR93987.1"/>
    <property type="molecule type" value="Genomic_DNA"/>
</dbReference>
<organism evidence="6 7">
    <name type="scientific">Gemmata massiliana</name>
    <dbReference type="NCBI Taxonomy" id="1210884"/>
    <lineage>
        <taxon>Bacteria</taxon>
        <taxon>Pseudomonadati</taxon>
        <taxon>Planctomycetota</taxon>
        <taxon>Planctomycetia</taxon>
        <taxon>Gemmatales</taxon>
        <taxon>Gemmataceae</taxon>
        <taxon>Gemmata</taxon>
    </lineage>
</organism>
<dbReference type="Pfam" id="PF13564">
    <property type="entry name" value="DoxX_2"/>
    <property type="match status" value="1"/>
</dbReference>
<feature type="transmembrane region" description="Helical" evidence="5">
    <location>
        <begin position="101"/>
        <end position="120"/>
    </location>
</feature>